<dbReference type="PROSITE" id="PS51704">
    <property type="entry name" value="GP_PDE"/>
    <property type="match status" value="1"/>
</dbReference>
<evidence type="ECO:0000313" key="2">
    <source>
        <dbReference type="EMBL" id="SVE04160.1"/>
    </source>
</evidence>
<dbReference type="InterPro" id="IPR030395">
    <property type="entry name" value="GP_PDE_dom"/>
</dbReference>
<dbReference type="GO" id="GO:0008081">
    <property type="term" value="F:phosphoric diester hydrolase activity"/>
    <property type="evidence" value="ECO:0007669"/>
    <property type="project" value="InterPro"/>
</dbReference>
<dbReference type="AlphaFoldDB" id="A0A383A973"/>
<dbReference type="PANTHER" id="PTHR43805:SF1">
    <property type="entry name" value="GP-PDE DOMAIN-CONTAINING PROTEIN"/>
    <property type="match status" value="1"/>
</dbReference>
<dbReference type="Gene3D" id="3.20.20.190">
    <property type="entry name" value="Phosphatidylinositol (PI) phosphodiesterase"/>
    <property type="match status" value="1"/>
</dbReference>
<accession>A0A383A973</accession>
<dbReference type="EMBL" id="UINC01190148">
    <property type="protein sequence ID" value="SVE04160.1"/>
    <property type="molecule type" value="Genomic_DNA"/>
</dbReference>
<proteinExistence type="predicted"/>
<evidence type="ECO:0000259" key="1">
    <source>
        <dbReference type="PROSITE" id="PS51704"/>
    </source>
</evidence>
<gene>
    <name evidence="2" type="ORF">METZ01_LOCUS457014</name>
</gene>
<protein>
    <recommendedName>
        <fullName evidence="1">GP-PDE domain-containing protein</fullName>
    </recommendedName>
</protein>
<feature type="domain" description="GP-PDE" evidence="1">
    <location>
        <begin position="66"/>
        <end position="252"/>
    </location>
</feature>
<feature type="non-terminal residue" evidence="2">
    <location>
        <position position="252"/>
    </location>
</feature>
<sequence length="252" mass="27867">QRIESLRPVQRHSGHGALHLKFYCFVAHLMSPFMGFGTLPGKSYLRPWWCYNWRVSAHPYMDAPGPVAIAHRGGAASQPENTMAAFQDAVNLGYDYIETDVHTTRDGVLVAFHDDRLDRVTDRNGRIADLDWDEVSQAKVQGQEPIPLFEEVLSTWPDLRINIDPKDDGALTPLIKILRRPGVLERVCAGCFSGRRLNSLRGALGPALCTSMGPGEVVRLLLTSFGVPAGSFVAKAAQVPARHYGIPVVDRR</sequence>
<reference evidence="2" key="1">
    <citation type="submission" date="2018-05" db="EMBL/GenBank/DDBJ databases">
        <authorList>
            <person name="Lanie J.A."/>
            <person name="Ng W.-L."/>
            <person name="Kazmierczak K.M."/>
            <person name="Andrzejewski T.M."/>
            <person name="Davidsen T.M."/>
            <person name="Wayne K.J."/>
            <person name="Tettelin H."/>
            <person name="Glass J.I."/>
            <person name="Rusch D."/>
            <person name="Podicherti R."/>
            <person name="Tsui H.-C.T."/>
            <person name="Winkler M.E."/>
        </authorList>
    </citation>
    <scope>NUCLEOTIDE SEQUENCE</scope>
</reference>
<name>A0A383A973_9ZZZZ</name>
<dbReference type="PANTHER" id="PTHR43805">
    <property type="entry name" value="GLYCEROPHOSPHORYL DIESTER PHOSPHODIESTERASE"/>
    <property type="match status" value="1"/>
</dbReference>
<feature type="non-terminal residue" evidence="2">
    <location>
        <position position="1"/>
    </location>
</feature>
<dbReference type="InterPro" id="IPR017946">
    <property type="entry name" value="PLC-like_Pdiesterase_TIM-brl"/>
</dbReference>
<dbReference type="Pfam" id="PF03009">
    <property type="entry name" value="GDPD"/>
    <property type="match status" value="1"/>
</dbReference>
<dbReference type="SUPFAM" id="SSF51695">
    <property type="entry name" value="PLC-like phosphodiesterases"/>
    <property type="match status" value="1"/>
</dbReference>
<dbReference type="GO" id="GO:0006629">
    <property type="term" value="P:lipid metabolic process"/>
    <property type="evidence" value="ECO:0007669"/>
    <property type="project" value="InterPro"/>
</dbReference>
<organism evidence="2">
    <name type="scientific">marine metagenome</name>
    <dbReference type="NCBI Taxonomy" id="408172"/>
    <lineage>
        <taxon>unclassified sequences</taxon>
        <taxon>metagenomes</taxon>
        <taxon>ecological metagenomes</taxon>
    </lineage>
</organism>